<reference evidence="2 3" key="1">
    <citation type="submission" date="2019-04" db="EMBL/GenBank/DDBJ databases">
        <title>Thalassotalea guangxiensis sp. nov., isolated from sediment of the coastal wetland.</title>
        <authorList>
            <person name="Zheng S."/>
            <person name="Zhang D."/>
        </authorList>
    </citation>
    <scope>NUCLEOTIDE SEQUENCE [LARGE SCALE GENOMIC DNA]</scope>
    <source>
        <strain evidence="2 3">ZS-4</strain>
    </source>
</reference>
<keyword evidence="1" id="KW-1133">Transmembrane helix</keyword>
<dbReference type="Pfam" id="PF07963">
    <property type="entry name" value="N_methyl"/>
    <property type="match status" value="1"/>
</dbReference>
<keyword evidence="1" id="KW-0472">Membrane</keyword>
<proteinExistence type="predicted"/>
<dbReference type="InterPro" id="IPR012902">
    <property type="entry name" value="N_methyl_site"/>
</dbReference>
<dbReference type="NCBIfam" id="TIGR02532">
    <property type="entry name" value="IV_pilin_GFxxxE"/>
    <property type="match status" value="1"/>
</dbReference>
<feature type="transmembrane region" description="Helical" evidence="1">
    <location>
        <begin position="7"/>
        <end position="29"/>
    </location>
</feature>
<dbReference type="EMBL" id="SWDB01000030">
    <property type="protein sequence ID" value="TKB44260.1"/>
    <property type="molecule type" value="Genomic_DNA"/>
</dbReference>
<dbReference type="RefSeq" id="WP_136736526.1">
    <property type="nucleotide sequence ID" value="NZ_SWDB01000030.1"/>
</dbReference>
<organism evidence="2 3">
    <name type="scientific">Thalassotalea mangrovi</name>
    <dbReference type="NCBI Taxonomy" id="2572245"/>
    <lineage>
        <taxon>Bacteria</taxon>
        <taxon>Pseudomonadati</taxon>
        <taxon>Pseudomonadota</taxon>
        <taxon>Gammaproteobacteria</taxon>
        <taxon>Alteromonadales</taxon>
        <taxon>Colwelliaceae</taxon>
        <taxon>Thalassotalea</taxon>
    </lineage>
</organism>
<dbReference type="OrthoDB" id="5783278at2"/>
<name>A0A4U1B3V4_9GAMM</name>
<gene>
    <name evidence="2" type="ORF">E8M12_12675</name>
</gene>
<sequence>MTRNKGFGLIEVLIALAILAVGLLAVAVFQSSVVEDSNDNKARAEAIALAQQRLEEMRNYTGDVTDIDEFQDLYALTLGFANQTSIKGTNAQFSRQEQITQVADTRQISVMVSWVSAENETHEVQLQTELGFKSPSITGLLGMDLDDDPLVRSATGRAVLGAGQVKAGEIIDTDTNGDLTGLLDRGDGDLRLTNGDEAGDDVVLTLEDACELDDNNQRTGVPCTGFVEISGRVYIDTATQSSLKPGQVYIKASDAAYCQRYYTITDDEGNTTPIQIDESTTTTLLTQSGDYHYYDYTCYLGGGWHGNIGVMLATGITQRDKICQGDPTTLDEFADPRIAARRVYRGMAYATDKNGDPIEDLSKKIIYYSVGVSDALKLPVEGQASHDFVISDMSPGSNEGDLCITEGIMVRADSYIGDQPGMLFEGVPTDFFCLNTDAGYIDVTKMDTFGYSMDPYCPFDPSDPPSKRHELTFAANLYTTLPLSRFKPEANTSDGAGNCQLVDSSTILGGHRLTYSCDVYDWGNGWDGYIEFDDTASVFTCDRYRQTFTGVSADDQIDNFTCLATDYAVYGDVILTGDITGDIEIGSLDIMFKDTSAGTCYLSQDYSTYTCRTRSFDLISTWKGEVEIDSLTTKGDDKIKMCVAGMNGVVAAADKAEAQVSKGDTNLVFDALMSGSYTLNLHAIDERNDCPVS</sequence>
<comment type="caution">
    <text evidence="2">The sequence shown here is derived from an EMBL/GenBank/DDBJ whole genome shotgun (WGS) entry which is preliminary data.</text>
</comment>
<evidence type="ECO:0000256" key="1">
    <source>
        <dbReference type="SAM" id="Phobius"/>
    </source>
</evidence>
<evidence type="ECO:0000313" key="3">
    <source>
        <dbReference type="Proteomes" id="UP000307999"/>
    </source>
</evidence>
<keyword evidence="3" id="KW-1185">Reference proteome</keyword>
<dbReference type="Proteomes" id="UP000307999">
    <property type="component" value="Unassembled WGS sequence"/>
</dbReference>
<keyword evidence="1" id="KW-0812">Transmembrane</keyword>
<evidence type="ECO:0000313" key="2">
    <source>
        <dbReference type="EMBL" id="TKB44260.1"/>
    </source>
</evidence>
<protein>
    <submittedName>
        <fullName evidence="2">Prepilin-type N-terminal cleavage/methylation domain-containing protein</fullName>
    </submittedName>
</protein>
<accession>A0A4U1B3V4</accession>
<dbReference type="AlphaFoldDB" id="A0A4U1B3V4"/>